<organism evidence="2 3">
    <name type="scientific">Linum trigynum</name>
    <dbReference type="NCBI Taxonomy" id="586398"/>
    <lineage>
        <taxon>Eukaryota</taxon>
        <taxon>Viridiplantae</taxon>
        <taxon>Streptophyta</taxon>
        <taxon>Embryophyta</taxon>
        <taxon>Tracheophyta</taxon>
        <taxon>Spermatophyta</taxon>
        <taxon>Magnoliopsida</taxon>
        <taxon>eudicotyledons</taxon>
        <taxon>Gunneridae</taxon>
        <taxon>Pentapetalae</taxon>
        <taxon>rosids</taxon>
        <taxon>fabids</taxon>
        <taxon>Malpighiales</taxon>
        <taxon>Linaceae</taxon>
        <taxon>Linum</taxon>
    </lineage>
</organism>
<proteinExistence type="predicted"/>
<dbReference type="Proteomes" id="UP001497516">
    <property type="component" value="Chromosome 4"/>
</dbReference>
<name>A0AAV2E436_9ROSI</name>
<keyword evidence="3" id="KW-1185">Reference proteome</keyword>
<feature type="region of interest" description="Disordered" evidence="1">
    <location>
        <begin position="1"/>
        <end position="36"/>
    </location>
</feature>
<dbReference type="EMBL" id="OZ034817">
    <property type="protein sequence ID" value="CAL1380676.1"/>
    <property type="molecule type" value="Genomic_DNA"/>
</dbReference>
<protein>
    <submittedName>
        <fullName evidence="2">Uncharacterized protein</fullName>
    </submittedName>
</protein>
<evidence type="ECO:0000313" key="2">
    <source>
        <dbReference type="EMBL" id="CAL1380676.1"/>
    </source>
</evidence>
<reference evidence="2 3" key="1">
    <citation type="submission" date="2024-04" db="EMBL/GenBank/DDBJ databases">
        <authorList>
            <person name="Fracassetti M."/>
        </authorList>
    </citation>
    <scope>NUCLEOTIDE SEQUENCE [LARGE SCALE GENOMIC DNA]</scope>
</reference>
<evidence type="ECO:0000313" key="3">
    <source>
        <dbReference type="Proteomes" id="UP001497516"/>
    </source>
</evidence>
<gene>
    <name evidence="2" type="ORF">LTRI10_LOCUS22105</name>
</gene>
<accession>A0AAV2E436</accession>
<sequence length="152" mass="16503">MGNSNLIEERSWVGPTGAGLRRPRAGSRPPGARVVSRRGELGRDVWSLSRPPGAGVVSRRGELGRDVWSSVPGDGRRASSLCARGADRCRRKEEILEDARETEEIWAACFAASVDSTERKGGIGFRVTNPNLQTVVVPSLAGNRINPVRPRF</sequence>
<dbReference type="AlphaFoldDB" id="A0AAV2E436"/>
<evidence type="ECO:0000256" key="1">
    <source>
        <dbReference type="SAM" id="MobiDB-lite"/>
    </source>
</evidence>